<evidence type="ECO:0000313" key="1">
    <source>
        <dbReference type="EMBL" id="KAF1834790.1"/>
    </source>
</evidence>
<dbReference type="EMBL" id="ML975297">
    <property type="protein sequence ID" value="KAF1834790.1"/>
    <property type="molecule type" value="Genomic_DNA"/>
</dbReference>
<proteinExistence type="predicted"/>
<organism evidence="1 2">
    <name type="scientific">Decorospora gaudefroyi</name>
    <dbReference type="NCBI Taxonomy" id="184978"/>
    <lineage>
        <taxon>Eukaryota</taxon>
        <taxon>Fungi</taxon>
        <taxon>Dikarya</taxon>
        <taxon>Ascomycota</taxon>
        <taxon>Pezizomycotina</taxon>
        <taxon>Dothideomycetes</taxon>
        <taxon>Pleosporomycetidae</taxon>
        <taxon>Pleosporales</taxon>
        <taxon>Pleosporineae</taxon>
        <taxon>Pleosporaceae</taxon>
        <taxon>Decorospora</taxon>
    </lineage>
</organism>
<dbReference type="AlphaFoldDB" id="A0A6A5KF07"/>
<name>A0A6A5KF07_9PLEO</name>
<evidence type="ECO:0000313" key="2">
    <source>
        <dbReference type="Proteomes" id="UP000800040"/>
    </source>
</evidence>
<dbReference type="Proteomes" id="UP000800040">
    <property type="component" value="Unassembled WGS sequence"/>
</dbReference>
<protein>
    <submittedName>
        <fullName evidence="1">Uncharacterized protein</fullName>
    </submittedName>
</protein>
<sequence length="259" mass="29227">MTVTGKTSNAARASFTKKTCKAAKTYGTHLLSLVTTPSQTTINQVASESVDAYCLFIAVALEEEDLIVHYLRQNASVWRRTRVFPEPIAIVAQHNTVEIVSSLLKQVEECPGTATNAVQLEMLDRGVWIAIRHRRWETAITMINWWIRCFGRPHFRKFISWITEAVSNQVADFAAQLFDQSATSETKVFYRLTLFCSWNMSKSKRALLLDALIDRDILDFTKVYMPAASLLTTAVTGTTSISSFYASRRARILMALSTR</sequence>
<gene>
    <name evidence="1" type="ORF">BDW02DRAFT_621054</name>
</gene>
<accession>A0A6A5KF07</accession>
<reference evidence="1" key="1">
    <citation type="submission" date="2020-01" db="EMBL/GenBank/DDBJ databases">
        <authorList>
            <consortium name="DOE Joint Genome Institute"/>
            <person name="Haridas S."/>
            <person name="Albert R."/>
            <person name="Binder M."/>
            <person name="Bloem J."/>
            <person name="Labutti K."/>
            <person name="Salamov A."/>
            <person name="Andreopoulos B."/>
            <person name="Baker S.E."/>
            <person name="Barry K."/>
            <person name="Bills G."/>
            <person name="Bluhm B.H."/>
            <person name="Cannon C."/>
            <person name="Castanera R."/>
            <person name="Culley D.E."/>
            <person name="Daum C."/>
            <person name="Ezra D."/>
            <person name="Gonzalez J.B."/>
            <person name="Henrissat B."/>
            <person name="Kuo A."/>
            <person name="Liang C."/>
            <person name="Lipzen A."/>
            <person name="Lutzoni F."/>
            <person name="Magnuson J."/>
            <person name="Mondo S."/>
            <person name="Nolan M."/>
            <person name="Ohm R."/>
            <person name="Pangilinan J."/>
            <person name="Park H.-J."/>
            <person name="Ramirez L."/>
            <person name="Alfaro M."/>
            <person name="Sun H."/>
            <person name="Tritt A."/>
            <person name="Yoshinaga Y."/>
            <person name="Zwiers L.-H."/>
            <person name="Turgeon B.G."/>
            <person name="Goodwin S.B."/>
            <person name="Spatafora J.W."/>
            <person name="Crous P.W."/>
            <person name="Grigoriev I.V."/>
        </authorList>
    </citation>
    <scope>NUCLEOTIDE SEQUENCE</scope>
    <source>
        <strain evidence="1">P77</strain>
    </source>
</reference>
<keyword evidence="2" id="KW-1185">Reference proteome</keyword>